<accession>A0A139P4C9</accession>
<proteinExistence type="predicted"/>
<comment type="caution">
    <text evidence="2">The sequence shown here is derived from an EMBL/GenBank/DDBJ whole genome shotgun (WGS) entry which is preliminary data.</text>
</comment>
<protein>
    <recommendedName>
        <fullName evidence="4">Type II toxin-antitoxin system RelE/ParE family toxin</fullName>
    </recommendedName>
</protein>
<evidence type="ECO:0000256" key="1">
    <source>
        <dbReference type="ARBA" id="ARBA00022649"/>
    </source>
</evidence>
<dbReference type="Gene3D" id="3.30.2310.20">
    <property type="entry name" value="RelE-like"/>
    <property type="match status" value="1"/>
</dbReference>
<organism evidence="2 3">
    <name type="scientific">Streptococcus oralis</name>
    <dbReference type="NCBI Taxonomy" id="1303"/>
    <lineage>
        <taxon>Bacteria</taxon>
        <taxon>Bacillati</taxon>
        <taxon>Bacillota</taxon>
        <taxon>Bacilli</taxon>
        <taxon>Lactobacillales</taxon>
        <taxon>Streptococcaceae</taxon>
        <taxon>Streptococcus</taxon>
    </lineage>
</organism>
<dbReference type="InterPro" id="IPR007712">
    <property type="entry name" value="RelE/ParE_toxin"/>
</dbReference>
<dbReference type="PATRIC" id="fig|1303.77.peg.730"/>
<evidence type="ECO:0000313" key="2">
    <source>
        <dbReference type="EMBL" id="KXT83087.1"/>
    </source>
</evidence>
<evidence type="ECO:0008006" key="4">
    <source>
        <dbReference type="Google" id="ProtNLM"/>
    </source>
</evidence>
<gene>
    <name evidence="2" type="ORF">SORDD14_00641</name>
</gene>
<dbReference type="Proteomes" id="UP000070497">
    <property type="component" value="Unassembled WGS sequence"/>
</dbReference>
<name>A0A139P4C9_STROR</name>
<keyword evidence="1" id="KW-1277">Toxin-antitoxin system</keyword>
<dbReference type="InterPro" id="IPR035093">
    <property type="entry name" value="RelE/ParE_toxin_dom_sf"/>
</dbReference>
<dbReference type="AlphaFoldDB" id="A0A139P4C9"/>
<dbReference type="EMBL" id="LQRI01000113">
    <property type="protein sequence ID" value="KXT83087.1"/>
    <property type="molecule type" value="Genomic_DNA"/>
</dbReference>
<dbReference type="RefSeq" id="WP_290122877.1">
    <property type="nucleotide sequence ID" value="NZ_KQ969337.1"/>
</dbReference>
<sequence>MNQFEAIAEAIQTLEIFPERCAIVEELLRLDIKIRRLLVKNYSVFYRFDRDTVTVLRVLHQSSSLDGLLSEIGNKKD</sequence>
<reference evidence="2 3" key="1">
    <citation type="submission" date="2016-01" db="EMBL/GenBank/DDBJ databases">
        <title>Highly variable Streptococcus oralis are common among viridans streptococci isolated from primates.</title>
        <authorList>
            <person name="Denapaite D."/>
            <person name="Rieger M."/>
            <person name="Koendgen S."/>
            <person name="Brueckner R."/>
            <person name="Ochigava I."/>
            <person name="Kappeler P."/>
            <person name="Maetz-Rensing K."/>
            <person name="Leendertz F."/>
            <person name="Hakenbeck R."/>
        </authorList>
    </citation>
    <scope>NUCLEOTIDE SEQUENCE [LARGE SCALE GENOMIC DNA]</scope>
    <source>
        <strain evidence="2 3">DD14</strain>
    </source>
</reference>
<dbReference type="Pfam" id="PF05016">
    <property type="entry name" value="ParE_toxin"/>
    <property type="match status" value="1"/>
</dbReference>
<evidence type="ECO:0000313" key="3">
    <source>
        <dbReference type="Proteomes" id="UP000070497"/>
    </source>
</evidence>